<sequence>MAKGSSVLQCKEELAQEPVSVIRQIVKVHSSVIPPSNKPKVNFPGGLCKPAPPPKPAHLSAIGSVRQFRPSCLTNYGLLVKPRGFIPANTASTATLPGVSNQLLLLSNDNNTCDVNTWEQDYANNQPKTVRILTSADNCENSTIGNVSPAHGLANKRPVQNKTETEKRDVVMSLDQKKPACIQNYSEKMCLPSPRYKENRDKSPLNYKYRRSITPGYTSLICSEKKLSLPSSTFNLTPSNLTPCIKAQEKERSSTSRNKDEGSARSMPQHESTTKCLKPKSSEFSSSQQSILSNSLLPNNEDLTDRIERITGYKSAAKNNSSKPPLPFHFQKATKAGLNTGIRTRIASARKQFLEAIQNSEERKYDYGSQDGDLDKFKSFRRSTEAERARLIASTPDLAAIERSVRSSRRHIDRILASKGRSQQGTSSERGYSEPRHAGGSAAVWPSYHPKVSQYEDKYEHEKYLKRRSKSFGYLETDIDTLECRQVFETEQDRSRRENNLYNAYLTCSMFTLNQQNLTNHTTDMEDNSRARSMDFLLDDDNRLSVLPPENTFNTNKTKSEHELRVERSLQNLNIPEWYKNSPWSKQSQEKLLLKHNNGKRRPRWQGLGSRTPSSSSIASTSLSSRNLRTPDRSINTDWRYMEFLRSSRESLTGVSAGSMSPAEPYPLSRWSSTRLSSTSFPVSGWSPYRSFRQPYLGWRAAVGQNSSSSFSGVPSPAPSTPLTTSRPVSPGRSFRECQSAYTQISDEPEIQTSSHHQTEDVGKGYLLANFSEQLGTYSINTVEKGTDFTKSKQTSLLPYRPTSDLEARNGHSGLYDRTSCSYNCDRTESAQLYSESTDDGSPYHQSSGTLEKDFSFLSSSGRMYDYPVKCSTPNKVSLAGSLLSQSSSRPPGEEPHQECRNRRSYQDKNFSLQKDTFSYQAPASSNSSNCFRKKSVGNETDYYQTSYLPDEEKDDSFTIVTSEFSCSDQEPRILLNSNMEQKTDINGHRGESVKTLKQRENSSSSFNQDFGGGSEGTKERKPKRDRFSYIQSIYNGDSVLDKVTKKETRQPTSDAQQTFVDISQSRNQSQTSSPQRVVWMESSFVGSRPTTSVVVIPANNDKSPLERTNVICNVDDDNDSLQYQHGEYIHLNNCSIRNEHGIDNFYTTKHISASSRL</sequence>
<feature type="compositionally biased region" description="Low complexity" evidence="1">
    <location>
        <begin position="707"/>
        <end position="728"/>
    </location>
</feature>
<protein>
    <submittedName>
        <fullName evidence="3">Uncharacterized protein LOC106473868 isoform X2</fullName>
    </submittedName>
</protein>
<dbReference type="GeneID" id="106473868"/>
<evidence type="ECO:0000256" key="1">
    <source>
        <dbReference type="SAM" id="MobiDB-lite"/>
    </source>
</evidence>
<keyword evidence="2" id="KW-1185">Reference proteome</keyword>
<proteinExistence type="predicted"/>
<gene>
    <name evidence="3" type="primary">LOC106473868</name>
</gene>
<feature type="compositionally biased region" description="Polar residues" evidence="1">
    <location>
        <begin position="420"/>
        <end position="430"/>
    </location>
</feature>
<feature type="region of interest" description="Disordered" evidence="1">
    <location>
        <begin position="414"/>
        <end position="445"/>
    </location>
</feature>
<evidence type="ECO:0000313" key="3">
    <source>
        <dbReference type="RefSeq" id="XP_022257974.1"/>
    </source>
</evidence>
<organism evidence="2 3">
    <name type="scientific">Limulus polyphemus</name>
    <name type="common">Atlantic horseshoe crab</name>
    <dbReference type="NCBI Taxonomy" id="6850"/>
    <lineage>
        <taxon>Eukaryota</taxon>
        <taxon>Metazoa</taxon>
        <taxon>Ecdysozoa</taxon>
        <taxon>Arthropoda</taxon>
        <taxon>Chelicerata</taxon>
        <taxon>Merostomata</taxon>
        <taxon>Xiphosura</taxon>
        <taxon>Limulidae</taxon>
        <taxon>Limulus</taxon>
    </lineage>
</organism>
<feature type="region of interest" description="Disordered" evidence="1">
    <location>
        <begin position="238"/>
        <end position="298"/>
    </location>
</feature>
<feature type="region of interest" description="Disordered" evidence="1">
    <location>
        <begin position="707"/>
        <end position="734"/>
    </location>
</feature>
<reference evidence="3" key="1">
    <citation type="submission" date="2025-08" db="UniProtKB">
        <authorList>
            <consortium name="RefSeq"/>
        </authorList>
    </citation>
    <scope>IDENTIFICATION</scope>
    <source>
        <tissue evidence="3">Muscle</tissue>
    </source>
</reference>
<feature type="compositionally biased region" description="Basic and acidic residues" evidence="1">
    <location>
        <begin position="892"/>
        <end position="905"/>
    </location>
</feature>
<evidence type="ECO:0000313" key="2">
    <source>
        <dbReference type="Proteomes" id="UP000694941"/>
    </source>
</evidence>
<dbReference type="Proteomes" id="UP000694941">
    <property type="component" value="Unplaced"/>
</dbReference>
<feature type="compositionally biased region" description="Basic and acidic residues" evidence="1">
    <location>
        <begin position="247"/>
        <end position="263"/>
    </location>
</feature>
<feature type="region of interest" description="Disordered" evidence="1">
    <location>
        <begin position="996"/>
        <end position="1026"/>
    </location>
</feature>
<feature type="region of interest" description="Disordered" evidence="1">
    <location>
        <begin position="144"/>
        <end position="167"/>
    </location>
</feature>
<feature type="region of interest" description="Disordered" evidence="1">
    <location>
        <begin position="881"/>
        <end position="905"/>
    </location>
</feature>
<feature type="region of interest" description="Disordered" evidence="1">
    <location>
        <begin position="1045"/>
        <end position="1076"/>
    </location>
</feature>
<dbReference type="RefSeq" id="XP_022257974.1">
    <property type="nucleotide sequence ID" value="XM_022402266.1"/>
</dbReference>
<feature type="region of interest" description="Disordered" evidence="1">
    <location>
        <begin position="597"/>
        <end position="629"/>
    </location>
</feature>
<feature type="compositionally biased region" description="Low complexity" evidence="1">
    <location>
        <begin position="610"/>
        <end position="625"/>
    </location>
</feature>
<accession>A0ABM1TQ18</accession>
<feature type="compositionally biased region" description="Polar residues" evidence="1">
    <location>
        <begin position="1051"/>
        <end position="1076"/>
    </location>
</feature>
<feature type="compositionally biased region" description="Low complexity" evidence="1">
    <location>
        <begin position="282"/>
        <end position="298"/>
    </location>
</feature>
<name>A0ABM1TQ18_LIMPO</name>